<reference evidence="3" key="2">
    <citation type="submission" date="2025-05" db="UniProtKB">
        <authorList>
            <consortium name="EnsemblMetazoa"/>
        </authorList>
    </citation>
    <scope>IDENTIFICATION</scope>
</reference>
<dbReference type="AlphaFoldDB" id="A0A6P7H6H9"/>
<keyword evidence="4" id="KW-1185">Reference proteome</keyword>
<dbReference type="KEGG" id="dvv:114346770"/>
<feature type="transmembrane region" description="Helical" evidence="1">
    <location>
        <begin position="93"/>
        <end position="113"/>
    </location>
</feature>
<evidence type="ECO:0000259" key="2">
    <source>
        <dbReference type="PROSITE" id="PS50097"/>
    </source>
</evidence>
<proteinExistence type="predicted"/>
<organism evidence="5">
    <name type="scientific">Diabrotica virgifera virgifera</name>
    <name type="common">western corn rootworm</name>
    <dbReference type="NCBI Taxonomy" id="50390"/>
    <lineage>
        <taxon>Eukaryota</taxon>
        <taxon>Metazoa</taxon>
        <taxon>Ecdysozoa</taxon>
        <taxon>Arthropoda</taxon>
        <taxon>Hexapoda</taxon>
        <taxon>Insecta</taxon>
        <taxon>Pterygota</taxon>
        <taxon>Neoptera</taxon>
        <taxon>Endopterygota</taxon>
        <taxon>Coleoptera</taxon>
        <taxon>Polyphaga</taxon>
        <taxon>Cucujiformia</taxon>
        <taxon>Chrysomeloidea</taxon>
        <taxon>Chrysomelidae</taxon>
        <taxon>Galerucinae</taxon>
        <taxon>Diabroticina</taxon>
        <taxon>Diabroticites</taxon>
        <taxon>Diabrotica</taxon>
    </lineage>
</organism>
<feature type="domain" description="BTB" evidence="2">
    <location>
        <begin position="20"/>
        <end position="86"/>
    </location>
</feature>
<dbReference type="Proteomes" id="UP001652700">
    <property type="component" value="Unplaced"/>
</dbReference>
<dbReference type="PANTHER" id="PTHR45774">
    <property type="entry name" value="BTB/POZ DOMAIN-CONTAINING"/>
    <property type="match status" value="1"/>
</dbReference>
<dbReference type="EnsemblMetazoa" id="XM_028297522.2">
    <property type="protein sequence ID" value="XP_028153323.1"/>
    <property type="gene ID" value="LOC114346770"/>
</dbReference>
<dbReference type="Pfam" id="PF00651">
    <property type="entry name" value="BTB"/>
    <property type="match status" value="1"/>
</dbReference>
<dbReference type="GO" id="GO:0022008">
    <property type="term" value="P:neurogenesis"/>
    <property type="evidence" value="ECO:0007669"/>
    <property type="project" value="TreeGrafter"/>
</dbReference>
<dbReference type="PROSITE" id="PS50097">
    <property type="entry name" value="BTB"/>
    <property type="match status" value="1"/>
</dbReference>
<dbReference type="PANTHER" id="PTHR45774:SF4">
    <property type="entry name" value="AXUNDEAD, ISOFORM F"/>
    <property type="match status" value="1"/>
</dbReference>
<dbReference type="OrthoDB" id="624345at2759"/>
<keyword evidence="1" id="KW-1133">Transmembrane helix</keyword>
<dbReference type="RefSeq" id="XP_028153323.1">
    <property type="nucleotide sequence ID" value="XM_028297522.1"/>
</dbReference>
<dbReference type="SUPFAM" id="SSF54695">
    <property type="entry name" value="POZ domain"/>
    <property type="match status" value="1"/>
</dbReference>
<dbReference type="GO" id="GO:0005829">
    <property type="term" value="C:cytosol"/>
    <property type="evidence" value="ECO:0007669"/>
    <property type="project" value="TreeGrafter"/>
</dbReference>
<evidence type="ECO:0000256" key="1">
    <source>
        <dbReference type="SAM" id="Phobius"/>
    </source>
</evidence>
<dbReference type="SMART" id="SM00225">
    <property type="entry name" value="BTB"/>
    <property type="match status" value="1"/>
</dbReference>
<dbReference type="RefSeq" id="XP_028153324.1">
    <property type="nucleotide sequence ID" value="XM_028297523.1"/>
</dbReference>
<reference evidence="5 6" key="1">
    <citation type="submission" date="2025-04" db="UniProtKB">
        <authorList>
            <consortium name="RefSeq"/>
        </authorList>
    </citation>
    <scope>IDENTIFICATION</scope>
    <source>
        <tissue evidence="5 6">Whole insect</tissue>
    </source>
</reference>
<dbReference type="EnsemblMetazoa" id="XM_028297523.2">
    <property type="protein sequence ID" value="XP_028153324.1"/>
    <property type="gene ID" value="LOC114346770"/>
</dbReference>
<evidence type="ECO:0000313" key="5">
    <source>
        <dbReference type="RefSeq" id="XP_028153323.1"/>
    </source>
</evidence>
<protein>
    <submittedName>
        <fullName evidence="5 6">Uncharacterized protein LOC114346770</fullName>
    </submittedName>
</protein>
<name>A0A6P7H6H9_DIAVI</name>
<evidence type="ECO:0000313" key="4">
    <source>
        <dbReference type="Proteomes" id="UP001652700"/>
    </source>
</evidence>
<evidence type="ECO:0000313" key="3">
    <source>
        <dbReference type="EnsemblMetazoa" id="XP_028153323.1"/>
    </source>
</evidence>
<keyword evidence="1" id="KW-0472">Membrane</keyword>
<dbReference type="Gene3D" id="3.30.710.10">
    <property type="entry name" value="Potassium Channel Kv1.1, Chain A"/>
    <property type="match status" value="1"/>
</dbReference>
<sequence length="421" mass="49028">MEMDIKMERILGFYKSQKYLDCHFKLDGQQIGAHKLILAGSSPSFESLLLGDMGKNVIELFDEHVKFAEFKQVLDYLYTSNINIYSVINAWNLYYIANIYLLDGLGLICLGYIKKHLTINNVVMSYEYADLYNRADLKKICLDDMINYVNSILNCYYHMKPSTIHQILKGLKVHDINLLVNVIKWGIIECEIKNVSILPSNIIERLREENLISYFQINCLDFTKCAEIKDNVILDTLTTLIDIFEWTPDSFDRTMLCHTTVTPNFCHLRTGFKIASRLGLLQHEEFISEFRVSTNMIIFGLSIGTPISPYLNYSLPHFDGDIRVRICYSDRERDVIEPVKYIGQIPYGETDFYINLNNSYVLEPECSYNFRISFRNPNDKEQLPLHCYYMSEILHNRSKDVAIKFYEMNGSIIRGVSFYPA</sequence>
<dbReference type="InterPro" id="IPR011333">
    <property type="entry name" value="SKP1/BTB/POZ_sf"/>
</dbReference>
<keyword evidence="1" id="KW-0812">Transmembrane</keyword>
<dbReference type="InterPro" id="IPR000210">
    <property type="entry name" value="BTB/POZ_dom"/>
</dbReference>
<accession>A0A6P7H6H9</accession>
<dbReference type="CDD" id="cd18186">
    <property type="entry name" value="BTB_POZ_ZBTB_KLHL-like"/>
    <property type="match status" value="1"/>
</dbReference>
<evidence type="ECO:0000313" key="6">
    <source>
        <dbReference type="RefSeq" id="XP_028153324.1"/>
    </source>
</evidence>
<dbReference type="GeneID" id="114346770"/>
<gene>
    <name evidence="5 6" type="primary">LOC114346770</name>
</gene>